<dbReference type="RefSeq" id="WP_205188462.1">
    <property type="nucleotide sequence ID" value="NZ_JAFBFC010000007.1"/>
</dbReference>
<sequence>MMYQQINQLNRQHQPKKRATVIRYEENADQSPKVLAQATGAAAQQLVEQAQQRDIPVEENMVLLNHLLDLDLGEQVPPQLYAVIAEVLLFIQEIEKEEGDHSLGDSTTTKSIVTERSDG</sequence>
<proteinExistence type="predicted"/>
<keyword evidence="2" id="KW-0966">Cell projection</keyword>
<evidence type="ECO:0000313" key="2">
    <source>
        <dbReference type="EMBL" id="MBM7704456.1"/>
    </source>
</evidence>
<comment type="caution">
    <text evidence="2">The sequence shown here is derived from an EMBL/GenBank/DDBJ whole genome shotgun (WGS) entry which is preliminary data.</text>
</comment>
<dbReference type="Pfam" id="PF01312">
    <property type="entry name" value="Bac_export_2"/>
    <property type="match status" value="1"/>
</dbReference>
<keyword evidence="3" id="KW-1185">Reference proteome</keyword>
<evidence type="ECO:0000256" key="1">
    <source>
        <dbReference type="SAM" id="MobiDB-lite"/>
    </source>
</evidence>
<accession>A0ABS2QY85</accession>
<protein>
    <submittedName>
        <fullName evidence="2">Flagellar biosynthesis protein</fullName>
    </submittedName>
</protein>
<dbReference type="InterPro" id="IPR029025">
    <property type="entry name" value="T3SS_substrate_exporter_C"/>
</dbReference>
<organism evidence="2 3">
    <name type="scientific">Priestia iocasae</name>
    <dbReference type="NCBI Taxonomy" id="2291674"/>
    <lineage>
        <taxon>Bacteria</taxon>
        <taxon>Bacillati</taxon>
        <taxon>Bacillota</taxon>
        <taxon>Bacilli</taxon>
        <taxon>Bacillales</taxon>
        <taxon>Bacillaceae</taxon>
        <taxon>Priestia</taxon>
    </lineage>
</organism>
<dbReference type="Gene3D" id="3.40.1690.10">
    <property type="entry name" value="secretion proteins EscU"/>
    <property type="match status" value="1"/>
</dbReference>
<keyword evidence="2" id="KW-0282">Flagellum</keyword>
<name>A0ABS2QY85_9BACI</name>
<evidence type="ECO:0000313" key="3">
    <source>
        <dbReference type="Proteomes" id="UP000809829"/>
    </source>
</evidence>
<reference evidence="2 3" key="1">
    <citation type="submission" date="2021-01" db="EMBL/GenBank/DDBJ databases">
        <title>Genomic Encyclopedia of Type Strains, Phase IV (KMG-IV): sequencing the most valuable type-strain genomes for metagenomic binning, comparative biology and taxonomic classification.</title>
        <authorList>
            <person name="Goeker M."/>
        </authorList>
    </citation>
    <scope>NUCLEOTIDE SEQUENCE [LARGE SCALE GENOMIC DNA]</scope>
    <source>
        <strain evidence="2 3">DSM 104297</strain>
    </source>
</reference>
<dbReference type="PANTHER" id="PTHR30531:SF12">
    <property type="entry name" value="FLAGELLAR BIOSYNTHETIC PROTEIN FLHB"/>
    <property type="match status" value="1"/>
</dbReference>
<gene>
    <name evidence="2" type="ORF">JOC83_003313</name>
</gene>
<dbReference type="Proteomes" id="UP000809829">
    <property type="component" value="Unassembled WGS sequence"/>
</dbReference>
<dbReference type="EMBL" id="JAFBFC010000007">
    <property type="protein sequence ID" value="MBM7704456.1"/>
    <property type="molecule type" value="Genomic_DNA"/>
</dbReference>
<dbReference type="SUPFAM" id="SSF160544">
    <property type="entry name" value="EscU C-terminal domain-like"/>
    <property type="match status" value="1"/>
</dbReference>
<feature type="region of interest" description="Disordered" evidence="1">
    <location>
        <begin position="98"/>
        <end position="119"/>
    </location>
</feature>
<dbReference type="InterPro" id="IPR006135">
    <property type="entry name" value="T3SS_substrate_exporter"/>
</dbReference>
<feature type="compositionally biased region" description="Polar residues" evidence="1">
    <location>
        <begin position="1"/>
        <end position="12"/>
    </location>
</feature>
<feature type="region of interest" description="Disordered" evidence="1">
    <location>
        <begin position="1"/>
        <end position="20"/>
    </location>
</feature>
<keyword evidence="2" id="KW-0969">Cilium</keyword>
<dbReference type="PANTHER" id="PTHR30531">
    <property type="entry name" value="FLAGELLAR BIOSYNTHETIC PROTEIN FLHB"/>
    <property type="match status" value="1"/>
</dbReference>